<dbReference type="STRING" id="48269.A0A183LU22"/>
<sequence>FIVLSCIDLYRLTNQIICLYSIHSGKNDDVFIYFTDHGAPGLIAFPDDDLHAKQFMATLKYLHNHKRYSKLVIYIEACESGSMFQGILPSNLNIYATTAASPTESSYGTFCDDPKIPSCLADLYSYDWIVDSQTHQLTRRTLDQQYREVKRETDLSHVQRYGDKVSTYKIHHIRHSRFGNDRQCCTANLTIEQVLM</sequence>
<dbReference type="Pfam" id="PF01650">
    <property type="entry name" value="Peptidase_C13"/>
    <property type="match status" value="1"/>
</dbReference>
<dbReference type="EMBL" id="UZAI01002912">
    <property type="protein sequence ID" value="VDO75593.1"/>
    <property type="molecule type" value="Genomic_DNA"/>
</dbReference>
<evidence type="ECO:0000313" key="3">
    <source>
        <dbReference type="Proteomes" id="UP000277204"/>
    </source>
</evidence>
<evidence type="ECO:0000313" key="2">
    <source>
        <dbReference type="EMBL" id="VDO75593.1"/>
    </source>
</evidence>
<dbReference type="GO" id="GO:0006624">
    <property type="term" value="P:vacuolar protein processing"/>
    <property type="evidence" value="ECO:0007669"/>
    <property type="project" value="TreeGrafter"/>
</dbReference>
<dbReference type="AlphaFoldDB" id="A0A183LU22"/>
<dbReference type="Gene3D" id="3.40.50.1460">
    <property type="match status" value="1"/>
</dbReference>
<dbReference type="PANTHER" id="PTHR12000">
    <property type="entry name" value="HEMOGLOBINASE FAMILY MEMBER"/>
    <property type="match status" value="1"/>
</dbReference>
<keyword evidence="3" id="KW-1185">Reference proteome</keyword>
<dbReference type="InterPro" id="IPR001096">
    <property type="entry name" value="Peptidase_C13"/>
</dbReference>
<dbReference type="GO" id="GO:0004197">
    <property type="term" value="F:cysteine-type endopeptidase activity"/>
    <property type="evidence" value="ECO:0007669"/>
    <property type="project" value="TreeGrafter"/>
</dbReference>
<evidence type="ECO:0000256" key="1">
    <source>
        <dbReference type="ARBA" id="ARBA00009941"/>
    </source>
</evidence>
<gene>
    <name evidence="2" type="ORF">SMRZ_LOCUS7297</name>
</gene>
<dbReference type="GO" id="GO:0005773">
    <property type="term" value="C:vacuole"/>
    <property type="evidence" value="ECO:0007669"/>
    <property type="project" value="GOC"/>
</dbReference>
<accession>A0A183LU22</accession>
<organism evidence="2 3">
    <name type="scientific">Schistosoma margrebowiei</name>
    <dbReference type="NCBI Taxonomy" id="48269"/>
    <lineage>
        <taxon>Eukaryota</taxon>
        <taxon>Metazoa</taxon>
        <taxon>Spiralia</taxon>
        <taxon>Lophotrochozoa</taxon>
        <taxon>Platyhelminthes</taxon>
        <taxon>Trematoda</taxon>
        <taxon>Digenea</taxon>
        <taxon>Strigeidida</taxon>
        <taxon>Schistosomatoidea</taxon>
        <taxon>Schistosomatidae</taxon>
        <taxon>Schistosoma</taxon>
    </lineage>
</organism>
<dbReference type="PRINTS" id="PR00776">
    <property type="entry name" value="HEMOGLOBNASE"/>
</dbReference>
<reference evidence="2 3" key="1">
    <citation type="submission" date="2018-11" db="EMBL/GenBank/DDBJ databases">
        <authorList>
            <consortium name="Pathogen Informatics"/>
        </authorList>
    </citation>
    <scope>NUCLEOTIDE SEQUENCE [LARGE SCALE GENOMIC DNA]</scope>
    <source>
        <strain evidence="2 3">Zambia</strain>
    </source>
</reference>
<dbReference type="GO" id="GO:0051603">
    <property type="term" value="P:proteolysis involved in protein catabolic process"/>
    <property type="evidence" value="ECO:0007669"/>
    <property type="project" value="TreeGrafter"/>
</dbReference>
<feature type="non-terminal residue" evidence="2">
    <location>
        <position position="1"/>
    </location>
</feature>
<name>A0A183LU22_9TREM</name>
<comment type="similarity">
    <text evidence="1">Belongs to the peptidase C13 family.</text>
</comment>
<dbReference type="PANTHER" id="PTHR12000:SF42">
    <property type="entry name" value="LEGUMAIN"/>
    <property type="match status" value="1"/>
</dbReference>
<protein>
    <submittedName>
        <fullName evidence="2">Uncharacterized protein</fullName>
    </submittedName>
</protein>
<dbReference type="Proteomes" id="UP000277204">
    <property type="component" value="Unassembled WGS sequence"/>
</dbReference>
<proteinExistence type="inferred from homology"/>